<evidence type="ECO:0000259" key="9">
    <source>
        <dbReference type="PROSITE" id="PS50893"/>
    </source>
</evidence>
<dbReference type="PROSITE" id="PS50893">
    <property type="entry name" value="ABC_TRANSPORTER_2"/>
    <property type="match status" value="1"/>
</dbReference>
<evidence type="ECO:0000256" key="5">
    <source>
        <dbReference type="ARBA" id="ARBA00022741"/>
    </source>
</evidence>
<evidence type="ECO:0000256" key="1">
    <source>
        <dbReference type="ARBA" id="ARBA00004236"/>
    </source>
</evidence>
<evidence type="ECO:0000313" key="10">
    <source>
        <dbReference type="EMBL" id="AYJ00934.1"/>
    </source>
</evidence>
<keyword evidence="6" id="KW-0067">ATP-binding</keyword>
<dbReference type="Proteomes" id="UP000272462">
    <property type="component" value="Chromosome"/>
</dbReference>
<evidence type="ECO:0000256" key="8">
    <source>
        <dbReference type="ARBA" id="ARBA00023136"/>
    </source>
</evidence>
<protein>
    <submittedName>
        <fullName evidence="10">Energy-coupling factor transporter ATPase</fullName>
    </submittedName>
</protein>
<accession>A0A660HLG1</accession>
<dbReference type="SUPFAM" id="SSF52540">
    <property type="entry name" value="P-loop containing nucleoside triphosphate hydrolases"/>
    <property type="match status" value="1"/>
</dbReference>
<evidence type="ECO:0000313" key="11">
    <source>
        <dbReference type="Proteomes" id="UP000272462"/>
    </source>
</evidence>
<evidence type="ECO:0000256" key="4">
    <source>
        <dbReference type="ARBA" id="ARBA00022475"/>
    </source>
</evidence>
<dbReference type="PANTHER" id="PTHR43553:SF24">
    <property type="entry name" value="ENERGY-COUPLING FACTOR TRANSPORTER ATP-BINDING PROTEIN ECFA1"/>
    <property type="match status" value="1"/>
</dbReference>
<dbReference type="AlphaFoldDB" id="A0A660HLG1"/>
<dbReference type="GO" id="GO:0042626">
    <property type="term" value="F:ATPase-coupled transmembrane transporter activity"/>
    <property type="evidence" value="ECO:0007669"/>
    <property type="project" value="TreeGrafter"/>
</dbReference>
<keyword evidence="4" id="KW-1003">Cell membrane</keyword>
<evidence type="ECO:0000256" key="3">
    <source>
        <dbReference type="ARBA" id="ARBA00022448"/>
    </source>
</evidence>
<dbReference type="GO" id="GO:0005524">
    <property type="term" value="F:ATP binding"/>
    <property type="evidence" value="ECO:0007669"/>
    <property type="project" value="UniProtKB-KW"/>
</dbReference>
<dbReference type="RefSeq" id="WP_121463666.1">
    <property type="nucleotide sequence ID" value="NZ_CP025121.1"/>
</dbReference>
<dbReference type="PROSITE" id="PS00211">
    <property type="entry name" value="ABC_TRANSPORTER_1"/>
    <property type="match status" value="1"/>
</dbReference>
<feature type="domain" description="ABC transporter" evidence="9">
    <location>
        <begin position="2"/>
        <end position="234"/>
    </location>
</feature>
<evidence type="ECO:0000256" key="6">
    <source>
        <dbReference type="ARBA" id="ARBA00022840"/>
    </source>
</evidence>
<dbReference type="GO" id="GO:0016887">
    <property type="term" value="F:ATP hydrolysis activity"/>
    <property type="evidence" value="ECO:0007669"/>
    <property type="project" value="InterPro"/>
</dbReference>
<dbReference type="FunFam" id="3.40.50.300:FF:000224">
    <property type="entry name" value="Energy-coupling factor transporter ATP-binding protein EcfA"/>
    <property type="match status" value="1"/>
</dbReference>
<dbReference type="InterPro" id="IPR017871">
    <property type="entry name" value="ABC_transporter-like_CS"/>
</dbReference>
<dbReference type="Pfam" id="PF00005">
    <property type="entry name" value="ABC_tran"/>
    <property type="match status" value="1"/>
</dbReference>
<keyword evidence="8" id="KW-0472">Membrane</keyword>
<sequence>MIIVKNLSFNYKDKQIFNDLSFEISSGEWISIIGDNGSGKTTLAKILVGLLKKNKGQIFINNIELNENNLTELRSLIGIIFQNPDYQFVGFDVKSDIAFGLENQLLSRDTIESKILKYSNMLNIQHLLESKPQELSGGQKQKVAIASVLSMEPDIIIFDESTSFLDPQGSEEIYDIIKDIHKQKNKILITITHDLSFALKSDKIMVLDKGDLIKYDKPSNLITDSLFLQNYSNHFPLELKLYYDLQKEKDLSEINQKKIEQLKDFLWQYNLKM</sequence>
<dbReference type="KEGG" id="pzi:CWO85_00010"/>
<dbReference type="EMBL" id="CP025121">
    <property type="protein sequence ID" value="AYJ00934.1"/>
    <property type="molecule type" value="Genomic_DNA"/>
</dbReference>
<dbReference type="InterPro" id="IPR027417">
    <property type="entry name" value="P-loop_NTPase"/>
</dbReference>
<comment type="similarity">
    <text evidence="2">Belongs to the ABC transporter superfamily.</text>
</comment>
<dbReference type="PANTHER" id="PTHR43553">
    <property type="entry name" value="HEAVY METAL TRANSPORTER"/>
    <property type="match status" value="1"/>
</dbReference>
<organism evidence="10 11">
    <name type="scientific">Ziziphus jujuba witches'-broom phytoplasma</name>
    <dbReference type="NCBI Taxonomy" id="135727"/>
    <lineage>
        <taxon>Bacteria</taxon>
        <taxon>Bacillati</taxon>
        <taxon>Mycoplasmatota</taxon>
        <taxon>Mollicutes</taxon>
        <taxon>Acholeplasmatales</taxon>
        <taxon>Acholeplasmataceae</taxon>
        <taxon>Candidatus Phytoplasma</taxon>
        <taxon>16SrV (Elm yellows group)</taxon>
    </lineage>
</organism>
<comment type="subcellular location">
    <subcellularLocation>
        <location evidence="1">Cell membrane</location>
    </subcellularLocation>
</comment>
<dbReference type="NCBIfam" id="NF010167">
    <property type="entry name" value="PRK13648.1"/>
    <property type="match status" value="1"/>
</dbReference>
<keyword evidence="7" id="KW-1278">Translocase</keyword>
<evidence type="ECO:0000256" key="7">
    <source>
        <dbReference type="ARBA" id="ARBA00022967"/>
    </source>
</evidence>
<keyword evidence="11" id="KW-1185">Reference proteome</keyword>
<evidence type="ECO:0000256" key="2">
    <source>
        <dbReference type="ARBA" id="ARBA00005417"/>
    </source>
</evidence>
<reference evidence="10 11" key="1">
    <citation type="journal article" date="2018" name="BMC Genomics">
        <title>Comparative genome analysis of jujube witches'-broom Phytoplasma, an obligate pathogen that causes jujube witches'-broom disease.</title>
        <authorList>
            <person name="Wang J."/>
            <person name="Song L."/>
            <person name="Jiao Q."/>
            <person name="Yang S."/>
            <person name="Gao R."/>
            <person name="Lu X."/>
            <person name="Zhou G."/>
        </authorList>
    </citation>
    <scope>NUCLEOTIDE SEQUENCE [LARGE SCALE GENOMIC DNA]</scope>
    <source>
        <strain evidence="10">Jwb-nky</strain>
    </source>
</reference>
<dbReference type="CDD" id="cd03225">
    <property type="entry name" value="ABC_cobalt_CbiO_domain1"/>
    <property type="match status" value="1"/>
</dbReference>
<dbReference type="GO" id="GO:0043190">
    <property type="term" value="C:ATP-binding cassette (ABC) transporter complex"/>
    <property type="evidence" value="ECO:0007669"/>
    <property type="project" value="TreeGrafter"/>
</dbReference>
<keyword evidence="5" id="KW-0547">Nucleotide-binding</keyword>
<dbReference type="InterPro" id="IPR003593">
    <property type="entry name" value="AAA+_ATPase"/>
</dbReference>
<dbReference type="InterPro" id="IPR050095">
    <property type="entry name" value="ECF_ABC_transporter_ATP-bd"/>
</dbReference>
<proteinExistence type="inferred from homology"/>
<dbReference type="Gene3D" id="3.40.50.300">
    <property type="entry name" value="P-loop containing nucleotide triphosphate hydrolases"/>
    <property type="match status" value="1"/>
</dbReference>
<dbReference type="InterPro" id="IPR003439">
    <property type="entry name" value="ABC_transporter-like_ATP-bd"/>
</dbReference>
<gene>
    <name evidence="10" type="ORF">CWO85_00010</name>
</gene>
<keyword evidence="3" id="KW-0813">Transport</keyword>
<dbReference type="OrthoDB" id="9784332at2"/>
<dbReference type="InterPro" id="IPR015856">
    <property type="entry name" value="ABC_transpr_CbiO/EcfA_su"/>
</dbReference>
<dbReference type="SMART" id="SM00382">
    <property type="entry name" value="AAA"/>
    <property type="match status" value="1"/>
</dbReference>
<name>A0A660HLG1_ZIZJU</name>